<reference evidence="5" key="1">
    <citation type="submission" date="2016-10" db="EMBL/GenBank/DDBJ databases">
        <authorList>
            <person name="Varghese N."/>
            <person name="Submissions S."/>
        </authorList>
    </citation>
    <scope>NUCLEOTIDE SEQUENCE [LARGE SCALE GENOMIC DNA]</scope>
    <source>
        <strain evidence="5">S7</strain>
    </source>
</reference>
<accession>A0A1I5RPR5</accession>
<keyword evidence="1 3" id="KW-0732">Signal</keyword>
<dbReference type="PANTHER" id="PTHR33376">
    <property type="match status" value="1"/>
</dbReference>
<dbReference type="NCBIfam" id="NF037995">
    <property type="entry name" value="TRAP_S1"/>
    <property type="match status" value="1"/>
</dbReference>
<name>A0A1I5RPR5_9BACI</name>
<dbReference type="Proteomes" id="UP000198892">
    <property type="component" value="Unassembled WGS sequence"/>
</dbReference>
<feature type="compositionally biased region" description="Low complexity" evidence="2">
    <location>
        <begin position="33"/>
        <end position="43"/>
    </location>
</feature>
<protein>
    <submittedName>
        <fullName evidence="4">Tripartite ATP-independent transporter solute receptor, DctP family</fullName>
    </submittedName>
</protein>
<evidence type="ECO:0000256" key="1">
    <source>
        <dbReference type="ARBA" id="ARBA00022729"/>
    </source>
</evidence>
<dbReference type="PROSITE" id="PS51257">
    <property type="entry name" value="PROKAR_LIPOPROTEIN"/>
    <property type="match status" value="1"/>
</dbReference>
<gene>
    <name evidence="4" type="ORF">SAMN05518683_107126</name>
</gene>
<dbReference type="InterPro" id="IPR004682">
    <property type="entry name" value="TRAP_DctP"/>
</dbReference>
<dbReference type="PIRSF" id="PIRSF006470">
    <property type="entry name" value="DctB"/>
    <property type="match status" value="1"/>
</dbReference>
<organism evidence="4 5">
    <name type="scientific">Salibacterium halotolerans</name>
    <dbReference type="NCBI Taxonomy" id="1884432"/>
    <lineage>
        <taxon>Bacteria</taxon>
        <taxon>Bacillati</taxon>
        <taxon>Bacillota</taxon>
        <taxon>Bacilli</taxon>
        <taxon>Bacillales</taxon>
        <taxon>Bacillaceae</taxon>
    </lineage>
</organism>
<evidence type="ECO:0000313" key="4">
    <source>
        <dbReference type="EMBL" id="SFP60508.1"/>
    </source>
</evidence>
<evidence type="ECO:0000313" key="5">
    <source>
        <dbReference type="Proteomes" id="UP000198892"/>
    </source>
</evidence>
<proteinExistence type="predicted"/>
<dbReference type="Gene3D" id="3.40.190.170">
    <property type="entry name" value="Bacterial extracellular solute-binding protein, family 7"/>
    <property type="match status" value="1"/>
</dbReference>
<feature type="region of interest" description="Disordered" evidence="2">
    <location>
        <begin position="23"/>
        <end position="43"/>
    </location>
</feature>
<dbReference type="EMBL" id="FOXD01000007">
    <property type="protein sequence ID" value="SFP60508.1"/>
    <property type="molecule type" value="Genomic_DNA"/>
</dbReference>
<dbReference type="CDD" id="cd13669">
    <property type="entry name" value="PBP2_TRAP_TM0322_like"/>
    <property type="match status" value="1"/>
</dbReference>
<feature type="chain" id="PRO_5039405970" evidence="3">
    <location>
        <begin position="18"/>
        <end position="345"/>
    </location>
</feature>
<keyword evidence="5" id="KW-1185">Reference proteome</keyword>
<dbReference type="OrthoDB" id="2087at2"/>
<dbReference type="InterPro" id="IPR018389">
    <property type="entry name" value="DctP_fam"/>
</dbReference>
<dbReference type="GO" id="GO:0030288">
    <property type="term" value="C:outer membrane-bounded periplasmic space"/>
    <property type="evidence" value="ECO:0007669"/>
    <property type="project" value="InterPro"/>
</dbReference>
<dbReference type="RefSeq" id="WP_093336586.1">
    <property type="nucleotide sequence ID" value="NZ_FOXD01000007.1"/>
</dbReference>
<dbReference type="Pfam" id="PF03480">
    <property type="entry name" value="DctP"/>
    <property type="match status" value="1"/>
</dbReference>
<dbReference type="InterPro" id="IPR038404">
    <property type="entry name" value="TRAP_DctP_sf"/>
</dbReference>
<dbReference type="AlphaFoldDB" id="A0A1I5RPR5"/>
<sequence length="345" mass="37634">MKQLFSILTTASLLFLAACGGGSSSGSGEENGEGSQDSGGSEESYTLQIGIVVSENDPMYEGLEQFKSNVEEKTDGNLTVELFPNSSLGDTPEIQEQAISGANVGTLADAAIMSDYKQEIGILQGPYLFENYEQIQKVTNSDLFAGWKEDLASENNLQILSFNWFQGSRHIISNNEIRTPEDLNGQNLRTIGADIFTETIEAMGANATGLDWAEVYSGIQQGVIDGAEAQHSATHGASLYEVADYYSKTNHIQLITGLVVGADWFSSLPEEYQNIVNEEAKAAGQYASETVMDSSSEYESMMEDEGMTIIEPDTAPFKEATKGVYEEFEGYPELRDQITEIIENE</sequence>
<feature type="signal peptide" evidence="3">
    <location>
        <begin position="1"/>
        <end position="17"/>
    </location>
</feature>
<evidence type="ECO:0000256" key="3">
    <source>
        <dbReference type="SAM" id="SignalP"/>
    </source>
</evidence>
<dbReference type="GO" id="GO:0055085">
    <property type="term" value="P:transmembrane transport"/>
    <property type="evidence" value="ECO:0007669"/>
    <property type="project" value="InterPro"/>
</dbReference>
<keyword evidence="4" id="KW-0675">Receptor</keyword>
<dbReference type="STRING" id="1884432.SAMN05518683_107126"/>
<dbReference type="PANTHER" id="PTHR33376:SF3">
    <property type="entry name" value="C4-DICARBOXYLATE-BINDING PROTEIN"/>
    <property type="match status" value="1"/>
</dbReference>
<evidence type="ECO:0000256" key="2">
    <source>
        <dbReference type="SAM" id="MobiDB-lite"/>
    </source>
</evidence>